<comment type="caution">
    <text evidence="1">The sequence shown here is derived from an EMBL/GenBank/DDBJ whole genome shotgun (WGS) entry which is preliminary data.</text>
</comment>
<reference evidence="1" key="1">
    <citation type="journal article" date="2022" name="bioRxiv">
        <title>Sequencing and chromosome-scale assembly of the giantPleurodeles waltlgenome.</title>
        <authorList>
            <person name="Brown T."/>
            <person name="Elewa A."/>
            <person name="Iarovenko S."/>
            <person name="Subramanian E."/>
            <person name="Araus A.J."/>
            <person name="Petzold A."/>
            <person name="Susuki M."/>
            <person name="Suzuki K.-i.T."/>
            <person name="Hayashi T."/>
            <person name="Toyoda A."/>
            <person name="Oliveira C."/>
            <person name="Osipova E."/>
            <person name="Leigh N.D."/>
            <person name="Simon A."/>
            <person name="Yun M.H."/>
        </authorList>
    </citation>
    <scope>NUCLEOTIDE SEQUENCE</scope>
    <source>
        <strain evidence="1">20211129_DDA</strain>
        <tissue evidence="1">Liver</tissue>
    </source>
</reference>
<evidence type="ECO:0000313" key="2">
    <source>
        <dbReference type="Proteomes" id="UP001066276"/>
    </source>
</evidence>
<accession>A0AAV7PJM1</accession>
<organism evidence="1 2">
    <name type="scientific">Pleurodeles waltl</name>
    <name type="common">Iberian ribbed newt</name>
    <dbReference type="NCBI Taxonomy" id="8319"/>
    <lineage>
        <taxon>Eukaryota</taxon>
        <taxon>Metazoa</taxon>
        <taxon>Chordata</taxon>
        <taxon>Craniata</taxon>
        <taxon>Vertebrata</taxon>
        <taxon>Euteleostomi</taxon>
        <taxon>Amphibia</taxon>
        <taxon>Batrachia</taxon>
        <taxon>Caudata</taxon>
        <taxon>Salamandroidea</taxon>
        <taxon>Salamandridae</taxon>
        <taxon>Pleurodelinae</taxon>
        <taxon>Pleurodeles</taxon>
    </lineage>
</organism>
<keyword evidence="2" id="KW-1185">Reference proteome</keyword>
<dbReference type="Proteomes" id="UP001066276">
    <property type="component" value="Chromosome 7"/>
</dbReference>
<proteinExistence type="predicted"/>
<sequence>MENGLHWFDRIYRRRWLKRFWVRPSFGNEEPLCVEAVDGVDDRLGTEDRVGMKVLEAKGFGAGTADAKMVTSVGFFSVTTVPSPASAPGNAYGC</sequence>
<gene>
    <name evidence="1" type="ORF">NDU88_006402</name>
</gene>
<name>A0AAV7PJM1_PLEWA</name>
<dbReference type="EMBL" id="JANPWB010000011">
    <property type="protein sequence ID" value="KAJ1128009.1"/>
    <property type="molecule type" value="Genomic_DNA"/>
</dbReference>
<dbReference type="AlphaFoldDB" id="A0AAV7PJM1"/>
<evidence type="ECO:0000313" key="1">
    <source>
        <dbReference type="EMBL" id="KAJ1128009.1"/>
    </source>
</evidence>
<protein>
    <submittedName>
        <fullName evidence="1">Uncharacterized protein</fullName>
    </submittedName>
</protein>